<keyword evidence="2" id="KW-0813">Transport</keyword>
<feature type="binding site" evidence="4">
    <location>
        <position position="283"/>
    </location>
    <ligand>
        <name>FAD</name>
        <dbReference type="ChEBI" id="CHEBI:57692"/>
    </ligand>
</feature>
<comment type="similarity">
    <text evidence="1">Belongs to the ETF alpha-subunit/FixB family.</text>
</comment>
<dbReference type="Pfam" id="PF00766">
    <property type="entry name" value="ETF_alpha"/>
    <property type="match status" value="1"/>
</dbReference>
<dbReference type="GO" id="GO:0033539">
    <property type="term" value="P:fatty acid beta-oxidation using acyl-CoA dehydrogenase"/>
    <property type="evidence" value="ECO:0007669"/>
    <property type="project" value="TreeGrafter"/>
</dbReference>
<reference evidence="6 7" key="1">
    <citation type="journal article" date="2018" name="Environ. Microbiol.">
        <title>Novel energy conservation strategies and behaviour of Pelotomaculum schinkii driving syntrophic propionate catabolism.</title>
        <authorList>
            <person name="Hidalgo-Ahumada C.A.P."/>
            <person name="Nobu M.K."/>
            <person name="Narihiro T."/>
            <person name="Tamaki H."/>
            <person name="Liu W.T."/>
            <person name="Kamagata Y."/>
            <person name="Stams A.J.M."/>
            <person name="Imachi H."/>
            <person name="Sousa D.Z."/>
        </authorList>
    </citation>
    <scope>NUCLEOTIDE SEQUENCE [LARGE SCALE GENOMIC DNA]</scope>
    <source>
        <strain evidence="6 7">HH</strain>
    </source>
</reference>
<feature type="domain" description="Electron transfer flavoprotein alpha/beta-subunit N-terminal" evidence="5">
    <location>
        <begin position="5"/>
        <end position="186"/>
    </location>
</feature>
<evidence type="ECO:0000256" key="4">
    <source>
        <dbReference type="PIRSR" id="PIRSR000089-1"/>
    </source>
</evidence>
<dbReference type="InterPro" id="IPR001308">
    <property type="entry name" value="ETF_a/FixB"/>
</dbReference>
<feature type="binding site" evidence="4">
    <location>
        <position position="205"/>
    </location>
    <ligand>
        <name>FAD</name>
        <dbReference type="ChEBI" id="CHEBI:57692"/>
    </ligand>
</feature>
<dbReference type="PANTHER" id="PTHR43153">
    <property type="entry name" value="ELECTRON TRANSFER FLAVOPROTEIN ALPHA"/>
    <property type="match status" value="1"/>
</dbReference>
<comment type="caution">
    <text evidence="6">The sequence shown here is derived from an EMBL/GenBank/DDBJ whole genome shotgun (WGS) entry which is preliminary data.</text>
</comment>
<dbReference type="EMBL" id="QFGA01000003">
    <property type="protein sequence ID" value="TEB05037.1"/>
    <property type="molecule type" value="Genomic_DNA"/>
</dbReference>
<organism evidence="6 7">
    <name type="scientific">Pelotomaculum schinkii</name>
    <dbReference type="NCBI Taxonomy" id="78350"/>
    <lineage>
        <taxon>Bacteria</taxon>
        <taxon>Bacillati</taxon>
        <taxon>Bacillota</taxon>
        <taxon>Clostridia</taxon>
        <taxon>Eubacteriales</taxon>
        <taxon>Desulfotomaculaceae</taxon>
        <taxon>Pelotomaculum</taxon>
    </lineage>
</organism>
<dbReference type="InterPro" id="IPR014731">
    <property type="entry name" value="ETF_asu_C"/>
</dbReference>
<dbReference type="InterPro" id="IPR014730">
    <property type="entry name" value="ETF_a/b_N"/>
</dbReference>
<name>A0A4Y7R8D2_9FIRM</name>
<sequence>MMSGIWIFAENRELTLELLNAGRNLADELGVNLVALAAAEQFAREYIKHGADEVLLLPSLNKEQPLEAYVPVMVEAARNADPDVFLIGATRRGKEMATRIAASLNTGLCTECNSFALDQDKKFLVMERLIYGGKAIQKIICSTRPQMATIPARTFEQAPLQEGKEGKITRLPAAPSSAVKVINRTPKVQEAVDITEAKIIVSVGRGFEKKEDIALAEELARVLGGTIGCSRPVAEDLHWLPEEVYMGISGKKVKPDLYIGLGVSGQIQHITGIRDSKIIFAINRDENAPIFDAADYGIVGDLYDVVPKLIKELGNVLKI</sequence>
<dbReference type="RefSeq" id="WP_243124216.1">
    <property type="nucleotide sequence ID" value="NZ_QFGA01000003.1"/>
</dbReference>
<dbReference type="SUPFAM" id="SSF52467">
    <property type="entry name" value="DHS-like NAD/FAD-binding domain"/>
    <property type="match status" value="1"/>
</dbReference>
<dbReference type="InterPro" id="IPR014729">
    <property type="entry name" value="Rossmann-like_a/b/a_fold"/>
</dbReference>
<protein>
    <submittedName>
        <fullName evidence="6">Acryloyl-CoA reductase electron transfer subunit beta</fullName>
    </submittedName>
</protein>
<feature type="binding site" evidence="4">
    <location>
        <begin position="230"/>
        <end position="231"/>
    </location>
    <ligand>
        <name>FAD</name>
        <dbReference type="ChEBI" id="CHEBI:57692"/>
    </ligand>
</feature>
<dbReference type="SMART" id="SM00893">
    <property type="entry name" value="ETF"/>
    <property type="match status" value="1"/>
</dbReference>
<evidence type="ECO:0000259" key="5">
    <source>
        <dbReference type="SMART" id="SM00893"/>
    </source>
</evidence>
<evidence type="ECO:0000256" key="1">
    <source>
        <dbReference type="ARBA" id="ARBA00005817"/>
    </source>
</evidence>
<accession>A0A4Y7R8D2</accession>
<dbReference type="SUPFAM" id="SSF52402">
    <property type="entry name" value="Adenine nucleotide alpha hydrolases-like"/>
    <property type="match status" value="1"/>
</dbReference>
<feature type="binding site" evidence="4">
    <location>
        <begin position="262"/>
        <end position="269"/>
    </location>
    <ligand>
        <name>FAD</name>
        <dbReference type="ChEBI" id="CHEBI:57692"/>
    </ligand>
</feature>
<proteinExistence type="inferred from homology"/>
<gene>
    <name evidence="6" type="primary">acrA_5</name>
    <name evidence="6" type="ORF">Psch_03800</name>
</gene>
<dbReference type="CDD" id="cd01715">
    <property type="entry name" value="ETF_alpha"/>
    <property type="match status" value="1"/>
</dbReference>
<dbReference type="InterPro" id="IPR029035">
    <property type="entry name" value="DHS-like_NAD/FAD-binding_dom"/>
</dbReference>
<evidence type="ECO:0000313" key="7">
    <source>
        <dbReference type="Proteomes" id="UP000298324"/>
    </source>
</evidence>
<keyword evidence="4" id="KW-0274">FAD</keyword>
<dbReference type="FunFam" id="3.40.50.1220:FF:000004">
    <property type="entry name" value="Electron transfer flavoprotein"/>
    <property type="match status" value="1"/>
</dbReference>
<dbReference type="Gene3D" id="3.40.50.1220">
    <property type="entry name" value="TPP-binding domain"/>
    <property type="match status" value="1"/>
</dbReference>
<evidence type="ECO:0000256" key="2">
    <source>
        <dbReference type="ARBA" id="ARBA00022448"/>
    </source>
</evidence>
<dbReference type="GO" id="GO:0050660">
    <property type="term" value="F:flavin adenine dinucleotide binding"/>
    <property type="evidence" value="ECO:0007669"/>
    <property type="project" value="InterPro"/>
</dbReference>
<dbReference type="AlphaFoldDB" id="A0A4Y7R8D2"/>
<evidence type="ECO:0000256" key="3">
    <source>
        <dbReference type="ARBA" id="ARBA00022630"/>
    </source>
</evidence>
<dbReference type="InterPro" id="IPR033947">
    <property type="entry name" value="ETF_alpha_N"/>
</dbReference>
<dbReference type="PIRSF" id="PIRSF000089">
    <property type="entry name" value="Electra_flavoP_a"/>
    <property type="match status" value="1"/>
</dbReference>
<dbReference type="Pfam" id="PF01012">
    <property type="entry name" value="ETF"/>
    <property type="match status" value="1"/>
</dbReference>
<dbReference type="PANTHER" id="PTHR43153:SF11">
    <property type="entry name" value="ELECTRON TRANSFER FLAVOPROTEIN, SUBUNIT ALPHA (ETFA)"/>
    <property type="match status" value="1"/>
</dbReference>
<dbReference type="Gene3D" id="3.40.50.620">
    <property type="entry name" value="HUPs"/>
    <property type="match status" value="1"/>
</dbReference>
<keyword evidence="3" id="KW-0285">Flavoprotein</keyword>
<dbReference type="GO" id="GO:0009055">
    <property type="term" value="F:electron transfer activity"/>
    <property type="evidence" value="ECO:0007669"/>
    <property type="project" value="InterPro"/>
</dbReference>
<comment type="cofactor">
    <cofactor evidence="4">
        <name>FAD</name>
        <dbReference type="ChEBI" id="CHEBI:57692"/>
    </cofactor>
    <text evidence="4">Binds 1 FAD per dimer.</text>
</comment>
<dbReference type="Proteomes" id="UP000298324">
    <property type="component" value="Unassembled WGS sequence"/>
</dbReference>
<keyword evidence="7" id="KW-1185">Reference proteome</keyword>
<evidence type="ECO:0000313" key="6">
    <source>
        <dbReference type="EMBL" id="TEB05037.1"/>
    </source>
</evidence>